<name>A0A840C113_9HYPH</name>
<evidence type="ECO:0000313" key="1">
    <source>
        <dbReference type="EMBL" id="MBB4017328.1"/>
    </source>
</evidence>
<dbReference type="EMBL" id="JACIEN010000002">
    <property type="protein sequence ID" value="MBB4017328.1"/>
    <property type="molecule type" value="Genomic_DNA"/>
</dbReference>
<accession>A0A840C113</accession>
<evidence type="ECO:0000313" key="2">
    <source>
        <dbReference type="Proteomes" id="UP000577362"/>
    </source>
</evidence>
<reference evidence="1 2" key="1">
    <citation type="submission" date="2020-08" db="EMBL/GenBank/DDBJ databases">
        <title>Genomic Encyclopedia of Type Strains, Phase IV (KMG-IV): sequencing the most valuable type-strain genomes for metagenomic binning, comparative biology and taxonomic classification.</title>
        <authorList>
            <person name="Goeker M."/>
        </authorList>
    </citation>
    <scope>NUCLEOTIDE SEQUENCE [LARGE SCALE GENOMIC DNA]</scope>
    <source>
        <strain evidence="1 2">DSM 103737</strain>
    </source>
</reference>
<gene>
    <name evidence="1" type="ORF">GGR16_002357</name>
</gene>
<proteinExistence type="predicted"/>
<organism evidence="1 2">
    <name type="scientific">Chelatococcus caeni</name>
    <dbReference type="NCBI Taxonomy" id="1348468"/>
    <lineage>
        <taxon>Bacteria</taxon>
        <taxon>Pseudomonadati</taxon>
        <taxon>Pseudomonadota</taxon>
        <taxon>Alphaproteobacteria</taxon>
        <taxon>Hyphomicrobiales</taxon>
        <taxon>Chelatococcaceae</taxon>
        <taxon>Chelatococcus</taxon>
    </lineage>
</organism>
<protein>
    <submittedName>
        <fullName evidence="1">Uncharacterized protein</fullName>
    </submittedName>
</protein>
<sequence length="321" mass="35139">MSREHDVVTLSGAEYDALLSEAEEAKRLREELAALRAAPADPAMWRWRGPKGGWIADERKPSAWDAEPLYTAPPAPVAVKPLEWHASTWRDNSWLAPHGFGENYVAYLNGETWRCVGHDFPSLEAAKAAAQADYERRIRSALVAAPAAEPVASPRCPMHGSPDNLPAECPSCGRAIHTGCGLYDSADGVSDPELVLDGIADELLNWGYTDMANREGIRTFMSELATLRGDDYIAELIGRAHEAAVKASAKYPQPNYVTLKIAEEAGEVVRGAVHYAEGRMNWYEVEDEIVQLLAMLIRFVTEGDQVNGVIPPHLAAPELGR</sequence>
<dbReference type="Proteomes" id="UP000577362">
    <property type="component" value="Unassembled WGS sequence"/>
</dbReference>
<dbReference type="RefSeq" id="WP_183316886.1">
    <property type="nucleotide sequence ID" value="NZ_JACIEN010000002.1"/>
</dbReference>
<comment type="caution">
    <text evidence="1">The sequence shown here is derived from an EMBL/GenBank/DDBJ whole genome shotgun (WGS) entry which is preliminary data.</text>
</comment>
<dbReference type="AlphaFoldDB" id="A0A840C113"/>
<keyword evidence="2" id="KW-1185">Reference proteome</keyword>